<keyword evidence="17" id="KW-1185">Reference proteome</keyword>
<sequence length="545" mass="62102">MNVGLENIVNNLRATLGKMEVALGAIDEAIAWTDEDGKIQWSNKTFDSLVNRNRFQILGAKLYELLPLSKEGENIPIAVHPVNIALQGKLKGTSTYEFRQESQLLILEISWASLKLLEQGTSAVLVIRDITARQQFEEELRLHREHLEQLVEERTTFLSEVNKQLQEEVIQRRQVENDLQQSEQRFRQLAEHIHEVFWLSDPHKSEIIYISPAYEEIWGRSCQSLYEQPKSFVDAIHVDDQQQVINSFAKQKLGDRTEVIYRIIKPDNSIRWIRDRSFPILNELGQVYRVAGIAEDITEAKRVEEEINKTLQREKELNELKSNFISMTSHEFRTPLSTVLLSAEMLEHYADKLSPDKKQKLYQQIGIGIGRMVQLLDDVLSINKADAGKVVFNPVSLNLEDFCQELLAEMQLTAGNKHTIVFAMSGDCSKAMMDEALLRHILCNLFSNAIKYSPQGGQINFQLSCHNFEATFIIQDSGIGIPVEDQKRLFESFHRAKNVGNIQGTGLGLSIVKRMVDLHQGTITVESEEGVGTKFIVTVPLNANF</sequence>
<dbReference type="SUPFAM" id="SSF55785">
    <property type="entry name" value="PYP-like sensor domain (PAS domain)"/>
    <property type="match status" value="2"/>
</dbReference>
<dbReference type="InterPro" id="IPR036097">
    <property type="entry name" value="HisK_dim/P_sf"/>
</dbReference>
<dbReference type="InterPro" id="IPR003661">
    <property type="entry name" value="HisK_dim/P_dom"/>
</dbReference>
<dbReference type="PROSITE" id="PS50109">
    <property type="entry name" value="HIS_KIN"/>
    <property type="match status" value="1"/>
</dbReference>
<dbReference type="EC" id="2.7.13.3" evidence="3"/>
<dbReference type="PRINTS" id="PR00344">
    <property type="entry name" value="BCTRLSENSOR"/>
</dbReference>
<dbReference type="CDD" id="cd00075">
    <property type="entry name" value="HATPase"/>
    <property type="match status" value="1"/>
</dbReference>
<dbReference type="FunFam" id="3.30.565.10:FF:000023">
    <property type="entry name" value="PAS domain-containing sensor histidine kinase"/>
    <property type="match status" value="1"/>
</dbReference>
<dbReference type="CDD" id="cd00130">
    <property type="entry name" value="PAS"/>
    <property type="match status" value="1"/>
</dbReference>
<dbReference type="InterPro" id="IPR001610">
    <property type="entry name" value="PAC"/>
</dbReference>
<evidence type="ECO:0000256" key="5">
    <source>
        <dbReference type="ARBA" id="ARBA00022553"/>
    </source>
</evidence>
<dbReference type="Proteomes" id="UP000010472">
    <property type="component" value="Chromosome"/>
</dbReference>
<keyword evidence="11" id="KW-0472">Membrane</keyword>
<evidence type="ECO:0000256" key="7">
    <source>
        <dbReference type="ARBA" id="ARBA00022741"/>
    </source>
</evidence>
<dbReference type="InterPro" id="IPR005467">
    <property type="entry name" value="His_kinase_dom"/>
</dbReference>
<dbReference type="InterPro" id="IPR000700">
    <property type="entry name" value="PAS-assoc_C"/>
</dbReference>
<dbReference type="InterPro" id="IPR004358">
    <property type="entry name" value="Sig_transdc_His_kin-like_C"/>
</dbReference>
<dbReference type="InterPro" id="IPR003594">
    <property type="entry name" value="HATPase_dom"/>
</dbReference>
<feature type="domain" description="PAC" evidence="15">
    <location>
        <begin position="257"/>
        <end position="309"/>
    </location>
</feature>
<dbReference type="SMART" id="SM00086">
    <property type="entry name" value="PAC"/>
    <property type="match status" value="1"/>
</dbReference>
<dbReference type="InterPro" id="IPR035965">
    <property type="entry name" value="PAS-like_dom_sf"/>
</dbReference>
<evidence type="ECO:0000313" key="16">
    <source>
        <dbReference type="EMBL" id="AFZ11720.1"/>
    </source>
</evidence>
<dbReference type="AlphaFoldDB" id="K9VX24"/>
<dbReference type="eggNOG" id="COG2205">
    <property type="taxonomic scope" value="Bacteria"/>
</dbReference>
<dbReference type="OrthoDB" id="9770795at2"/>
<dbReference type="Pfam" id="PF08447">
    <property type="entry name" value="PAS_3"/>
    <property type="match status" value="1"/>
</dbReference>
<reference evidence="16 17" key="1">
    <citation type="submission" date="2012-06" db="EMBL/GenBank/DDBJ databases">
        <title>Finished chromosome of genome of Crinalium epipsammum PCC 9333.</title>
        <authorList>
            <consortium name="US DOE Joint Genome Institute"/>
            <person name="Gugger M."/>
            <person name="Coursin T."/>
            <person name="Rippka R."/>
            <person name="Tandeau De Marsac N."/>
            <person name="Huntemann M."/>
            <person name="Wei C.-L."/>
            <person name="Han J."/>
            <person name="Detter J.C."/>
            <person name="Han C."/>
            <person name="Tapia R."/>
            <person name="Davenport K."/>
            <person name="Daligault H."/>
            <person name="Erkkila T."/>
            <person name="Gu W."/>
            <person name="Munk A.C.C."/>
            <person name="Teshima H."/>
            <person name="Xu Y."/>
            <person name="Chain P."/>
            <person name="Chen A."/>
            <person name="Krypides N."/>
            <person name="Mavromatis K."/>
            <person name="Markowitz V."/>
            <person name="Szeto E."/>
            <person name="Ivanova N."/>
            <person name="Mikhailova N."/>
            <person name="Ovchinnikova G."/>
            <person name="Pagani I."/>
            <person name="Pati A."/>
            <person name="Goodwin L."/>
            <person name="Peters L."/>
            <person name="Pitluck S."/>
            <person name="Woyke T."/>
            <person name="Kerfeld C."/>
        </authorList>
    </citation>
    <scope>NUCLEOTIDE SEQUENCE [LARGE SCALE GENOMIC DNA]</scope>
    <source>
        <strain evidence="16 17">PCC 9333</strain>
    </source>
</reference>
<dbReference type="eggNOG" id="COG4191">
    <property type="taxonomic scope" value="Bacteria"/>
</dbReference>
<evidence type="ECO:0000256" key="3">
    <source>
        <dbReference type="ARBA" id="ARBA00012438"/>
    </source>
</evidence>
<evidence type="ECO:0000256" key="8">
    <source>
        <dbReference type="ARBA" id="ARBA00022777"/>
    </source>
</evidence>
<evidence type="ECO:0000256" key="11">
    <source>
        <dbReference type="ARBA" id="ARBA00023136"/>
    </source>
</evidence>
<evidence type="ECO:0000259" key="15">
    <source>
        <dbReference type="PROSITE" id="PS50113"/>
    </source>
</evidence>
<accession>K9VX24</accession>
<keyword evidence="12" id="KW-0175">Coiled coil</keyword>
<dbReference type="PANTHER" id="PTHR43711">
    <property type="entry name" value="TWO-COMPONENT HISTIDINE KINASE"/>
    <property type="match status" value="1"/>
</dbReference>
<dbReference type="PANTHER" id="PTHR43711:SF26">
    <property type="entry name" value="SENSOR HISTIDINE KINASE RCSC"/>
    <property type="match status" value="1"/>
</dbReference>
<keyword evidence="10" id="KW-0902">Two-component regulatory system</keyword>
<gene>
    <name evidence="16" type="ORF">Cri9333_0801</name>
</gene>
<keyword evidence="5" id="KW-0597">Phosphoprotein</keyword>
<dbReference type="SUPFAM" id="SSF55874">
    <property type="entry name" value="ATPase domain of HSP90 chaperone/DNA topoisomerase II/histidine kinase"/>
    <property type="match status" value="1"/>
</dbReference>
<keyword evidence="7" id="KW-0547">Nucleotide-binding</keyword>
<evidence type="ECO:0000259" key="14">
    <source>
        <dbReference type="PROSITE" id="PS50112"/>
    </source>
</evidence>
<dbReference type="InterPro" id="IPR036890">
    <property type="entry name" value="HATPase_C_sf"/>
</dbReference>
<feature type="domain" description="PAS" evidence="14">
    <location>
        <begin position="182"/>
        <end position="256"/>
    </location>
</feature>
<dbReference type="CDD" id="cd00082">
    <property type="entry name" value="HisKA"/>
    <property type="match status" value="1"/>
</dbReference>
<keyword evidence="9" id="KW-0067">ATP-binding</keyword>
<keyword evidence="8 16" id="KW-0418">Kinase</keyword>
<comment type="catalytic activity">
    <reaction evidence="1">
        <text>ATP + protein L-histidine = ADP + protein N-phospho-L-histidine.</text>
        <dbReference type="EC" id="2.7.13.3"/>
    </reaction>
</comment>
<evidence type="ECO:0000256" key="1">
    <source>
        <dbReference type="ARBA" id="ARBA00000085"/>
    </source>
</evidence>
<dbReference type="SMART" id="SM00388">
    <property type="entry name" value="HisKA"/>
    <property type="match status" value="1"/>
</dbReference>
<name>K9VX24_9CYAN</name>
<protein>
    <recommendedName>
        <fullName evidence="3">histidine kinase</fullName>
        <ecNumber evidence="3">2.7.13.3</ecNumber>
    </recommendedName>
</protein>
<dbReference type="Pfam" id="PF00512">
    <property type="entry name" value="HisKA"/>
    <property type="match status" value="1"/>
</dbReference>
<keyword evidence="4" id="KW-1003">Cell membrane</keyword>
<evidence type="ECO:0000256" key="4">
    <source>
        <dbReference type="ARBA" id="ARBA00022475"/>
    </source>
</evidence>
<dbReference type="SMART" id="SM00387">
    <property type="entry name" value="HATPase_c"/>
    <property type="match status" value="1"/>
</dbReference>
<dbReference type="PROSITE" id="PS50113">
    <property type="entry name" value="PAC"/>
    <property type="match status" value="1"/>
</dbReference>
<dbReference type="EMBL" id="CP003620">
    <property type="protein sequence ID" value="AFZ11720.1"/>
    <property type="molecule type" value="Genomic_DNA"/>
</dbReference>
<dbReference type="GO" id="GO:0000155">
    <property type="term" value="F:phosphorelay sensor kinase activity"/>
    <property type="evidence" value="ECO:0007669"/>
    <property type="project" value="InterPro"/>
</dbReference>
<dbReference type="PROSITE" id="PS50112">
    <property type="entry name" value="PAS"/>
    <property type="match status" value="1"/>
</dbReference>
<evidence type="ECO:0000256" key="9">
    <source>
        <dbReference type="ARBA" id="ARBA00022840"/>
    </source>
</evidence>
<proteinExistence type="predicted"/>
<comment type="subcellular location">
    <subcellularLocation>
        <location evidence="2">Cell membrane</location>
    </subcellularLocation>
</comment>
<evidence type="ECO:0000256" key="2">
    <source>
        <dbReference type="ARBA" id="ARBA00004236"/>
    </source>
</evidence>
<feature type="coiled-coil region" evidence="12">
    <location>
        <begin position="133"/>
        <end position="192"/>
    </location>
</feature>
<dbReference type="InterPro" id="IPR000014">
    <property type="entry name" value="PAS"/>
</dbReference>
<dbReference type="InterPro" id="IPR050736">
    <property type="entry name" value="Sensor_HK_Regulatory"/>
</dbReference>
<dbReference type="Pfam" id="PF13426">
    <property type="entry name" value="PAS_9"/>
    <property type="match status" value="1"/>
</dbReference>
<dbReference type="InterPro" id="IPR013655">
    <property type="entry name" value="PAS_fold_3"/>
</dbReference>
<dbReference type="SUPFAM" id="SSF47384">
    <property type="entry name" value="Homodimeric domain of signal transducing histidine kinase"/>
    <property type="match status" value="1"/>
</dbReference>
<feature type="domain" description="Histidine kinase" evidence="13">
    <location>
        <begin position="327"/>
        <end position="543"/>
    </location>
</feature>
<dbReference type="Gene3D" id="3.30.450.20">
    <property type="entry name" value="PAS domain"/>
    <property type="match status" value="2"/>
</dbReference>
<dbReference type="eggNOG" id="COG2202">
    <property type="taxonomic scope" value="Bacteria"/>
</dbReference>
<dbReference type="STRING" id="1173022.Cri9333_0801"/>
<dbReference type="SMART" id="SM00091">
    <property type="entry name" value="PAS"/>
    <property type="match status" value="2"/>
</dbReference>
<dbReference type="HOGENOM" id="CLU_000445_89_2_3"/>
<dbReference type="KEGG" id="cep:Cri9333_0801"/>
<dbReference type="RefSeq" id="WP_015201842.1">
    <property type="nucleotide sequence ID" value="NC_019753.1"/>
</dbReference>
<evidence type="ECO:0000256" key="6">
    <source>
        <dbReference type="ARBA" id="ARBA00022679"/>
    </source>
</evidence>
<evidence type="ECO:0000313" key="17">
    <source>
        <dbReference type="Proteomes" id="UP000010472"/>
    </source>
</evidence>
<dbReference type="Pfam" id="PF02518">
    <property type="entry name" value="HATPase_c"/>
    <property type="match status" value="1"/>
</dbReference>
<dbReference type="NCBIfam" id="TIGR00229">
    <property type="entry name" value="sensory_box"/>
    <property type="match status" value="1"/>
</dbReference>
<dbReference type="Gene3D" id="3.30.565.10">
    <property type="entry name" value="Histidine kinase-like ATPase, C-terminal domain"/>
    <property type="match status" value="1"/>
</dbReference>
<dbReference type="Gene3D" id="1.10.287.130">
    <property type="match status" value="1"/>
</dbReference>
<keyword evidence="6" id="KW-0808">Transferase</keyword>
<evidence type="ECO:0000256" key="12">
    <source>
        <dbReference type="SAM" id="Coils"/>
    </source>
</evidence>
<feature type="coiled-coil region" evidence="12">
    <location>
        <begin position="293"/>
        <end position="320"/>
    </location>
</feature>
<evidence type="ECO:0000256" key="10">
    <source>
        <dbReference type="ARBA" id="ARBA00023012"/>
    </source>
</evidence>
<dbReference type="GO" id="GO:0005524">
    <property type="term" value="F:ATP binding"/>
    <property type="evidence" value="ECO:0007669"/>
    <property type="project" value="UniProtKB-KW"/>
</dbReference>
<evidence type="ECO:0000259" key="13">
    <source>
        <dbReference type="PROSITE" id="PS50109"/>
    </source>
</evidence>
<organism evidence="16 17">
    <name type="scientific">Crinalium epipsammum PCC 9333</name>
    <dbReference type="NCBI Taxonomy" id="1173022"/>
    <lineage>
        <taxon>Bacteria</taxon>
        <taxon>Bacillati</taxon>
        <taxon>Cyanobacteriota</taxon>
        <taxon>Cyanophyceae</taxon>
        <taxon>Gomontiellales</taxon>
        <taxon>Gomontiellaceae</taxon>
        <taxon>Crinalium</taxon>
    </lineage>
</organism>
<dbReference type="GO" id="GO:0005886">
    <property type="term" value="C:plasma membrane"/>
    <property type="evidence" value="ECO:0007669"/>
    <property type="project" value="UniProtKB-SubCell"/>
</dbReference>
<dbReference type="PATRIC" id="fig|1173022.3.peg.873"/>